<protein>
    <submittedName>
        <fullName evidence="6">Lactose permease</fullName>
    </submittedName>
</protein>
<keyword evidence="3 5" id="KW-1133">Transmembrane helix</keyword>
<feature type="transmembrane region" description="Helical" evidence="5">
    <location>
        <begin position="112"/>
        <end position="133"/>
    </location>
</feature>
<comment type="caution">
    <text evidence="6">The sequence shown here is derived from an EMBL/GenBank/DDBJ whole genome shotgun (WGS) entry which is preliminary data.</text>
</comment>
<evidence type="ECO:0000313" key="6">
    <source>
        <dbReference type="EMBL" id="GKT44504.1"/>
    </source>
</evidence>
<dbReference type="InterPro" id="IPR036259">
    <property type="entry name" value="MFS_trans_sf"/>
</dbReference>
<keyword evidence="7" id="KW-1185">Reference proteome</keyword>
<dbReference type="RefSeq" id="XP_049126854.1">
    <property type="nucleotide sequence ID" value="XM_049270897.1"/>
</dbReference>
<sequence>MLVKYHGNGDSESLVVKAEYDEIRQTLDHEKTVQKTDYISLFNTRPNRWRIGITIAVAILTKQYSGDPTFSSSAAQVSMIFLFMGAYSLVWTPLATLYPVEVLSYSMRGNGLGLYNGFVYGTAFLNTFAIPYAMEWSDWGFYLITAFWNILFELPIMYFYFPATEGKTLEEIDEIFEGTTHCASDILVRDILKGEAKMREN</sequence>
<keyword evidence="2 5" id="KW-0812">Transmembrane</keyword>
<comment type="subcellular location">
    <subcellularLocation>
        <location evidence="1">Membrane</location>
        <topology evidence="1">Multi-pass membrane protein</topology>
    </subcellularLocation>
</comment>
<evidence type="ECO:0000313" key="7">
    <source>
        <dbReference type="Proteomes" id="UP001055115"/>
    </source>
</evidence>
<organism evidence="6 7">
    <name type="scientific">Colletotrichum spaethianum</name>
    <dbReference type="NCBI Taxonomy" id="700344"/>
    <lineage>
        <taxon>Eukaryota</taxon>
        <taxon>Fungi</taxon>
        <taxon>Dikarya</taxon>
        <taxon>Ascomycota</taxon>
        <taxon>Pezizomycotina</taxon>
        <taxon>Sordariomycetes</taxon>
        <taxon>Hypocreomycetidae</taxon>
        <taxon>Glomerellales</taxon>
        <taxon>Glomerellaceae</taxon>
        <taxon>Colletotrichum</taxon>
        <taxon>Colletotrichum spaethianum species complex</taxon>
    </lineage>
</organism>
<dbReference type="Pfam" id="PF00083">
    <property type="entry name" value="Sugar_tr"/>
    <property type="match status" value="1"/>
</dbReference>
<feature type="transmembrane region" description="Helical" evidence="5">
    <location>
        <begin position="77"/>
        <end position="100"/>
    </location>
</feature>
<dbReference type="GeneID" id="73325487"/>
<dbReference type="PANTHER" id="PTHR48022">
    <property type="entry name" value="PLASTIDIC GLUCOSE TRANSPORTER 4"/>
    <property type="match status" value="1"/>
</dbReference>
<dbReference type="Gene3D" id="1.20.1250.20">
    <property type="entry name" value="MFS general substrate transporter like domains"/>
    <property type="match status" value="1"/>
</dbReference>
<evidence type="ECO:0000256" key="2">
    <source>
        <dbReference type="ARBA" id="ARBA00022692"/>
    </source>
</evidence>
<feature type="transmembrane region" description="Helical" evidence="5">
    <location>
        <begin position="139"/>
        <end position="161"/>
    </location>
</feature>
<dbReference type="InterPro" id="IPR050360">
    <property type="entry name" value="MFS_Sugar_Transporters"/>
</dbReference>
<reference evidence="6 7" key="1">
    <citation type="submission" date="2022-03" db="EMBL/GenBank/DDBJ databases">
        <title>Genome data of Colletotrichum spp.</title>
        <authorList>
            <person name="Utami Y.D."/>
            <person name="Hiruma K."/>
        </authorList>
    </citation>
    <scope>NUCLEOTIDE SEQUENCE [LARGE SCALE GENOMIC DNA]</scope>
    <source>
        <strain evidence="6 7">MAFF 239500</strain>
    </source>
</reference>
<accession>A0AA37LDG5</accession>
<dbReference type="Proteomes" id="UP001055115">
    <property type="component" value="Unassembled WGS sequence"/>
</dbReference>
<dbReference type="PANTHER" id="PTHR48022:SF79">
    <property type="entry name" value="LACTOSE PERMEASE, PUTATIVE (AFU_ORTHOLOGUE AFUA_6G01860)-RELATED"/>
    <property type="match status" value="1"/>
</dbReference>
<name>A0AA37LDG5_9PEZI</name>
<dbReference type="EMBL" id="BQXU01000010">
    <property type="protein sequence ID" value="GKT44504.1"/>
    <property type="molecule type" value="Genomic_DNA"/>
</dbReference>
<proteinExistence type="predicted"/>
<evidence type="ECO:0000256" key="4">
    <source>
        <dbReference type="ARBA" id="ARBA00023136"/>
    </source>
</evidence>
<dbReference type="InterPro" id="IPR005828">
    <property type="entry name" value="MFS_sugar_transport-like"/>
</dbReference>
<keyword evidence="4 5" id="KW-0472">Membrane</keyword>
<dbReference type="GO" id="GO:0016020">
    <property type="term" value="C:membrane"/>
    <property type="evidence" value="ECO:0007669"/>
    <property type="project" value="UniProtKB-SubCell"/>
</dbReference>
<dbReference type="AlphaFoldDB" id="A0AA37LDG5"/>
<gene>
    <name evidence="6" type="ORF">ColSpa_04685</name>
</gene>
<evidence type="ECO:0000256" key="3">
    <source>
        <dbReference type="ARBA" id="ARBA00022989"/>
    </source>
</evidence>
<evidence type="ECO:0000256" key="1">
    <source>
        <dbReference type="ARBA" id="ARBA00004141"/>
    </source>
</evidence>
<dbReference type="SUPFAM" id="SSF103473">
    <property type="entry name" value="MFS general substrate transporter"/>
    <property type="match status" value="1"/>
</dbReference>
<evidence type="ECO:0000256" key="5">
    <source>
        <dbReference type="SAM" id="Phobius"/>
    </source>
</evidence>
<dbReference type="GO" id="GO:0005351">
    <property type="term" value="F:carbohydrate:proton symporter activity"/>
    <property type="evidence" value="ECO:0007669"/>
    <property type="project" value="TreeGrafter"/>
</dbReference>